<dbReference type="InterPro" id="IPR001626">
    <property type="entry name" value="ABC_TroCD"/>
</dbReference>
<evidence type="ECO:0000256" key="2">
    <source>
        <dbReference type="ARBA" id="ARBA00008034"/>
    </source>
</evidence>
<dbReference type="Pfam" id="PF00950">
    <property type="entry name" value="ABC-3"/>
    <property type="match status" value="1"/>
</dbReference>
<feature type="transmembrane region" description="Helical" evidence="6">
    <location>
        <begin position="193"/>
        <end position="211"/>
    </location>
</feature>
<dbReference type="PANTHER" id="PTHR30477:SF21">
    <property type="entry name" value="ABC-3 PROTEIN"/>
    <property type="match status" value="1"/>
</dbReference>
<evidence type="ECO:0000256" key="4">
    <source>
        <dbReference type="ARBA" id="ARBA00022989"/>
    </source>
</evidence>
<organism evidence="7">
    <name type="scientific">Ignisphaera aggregans</name>
    <dbReference type="NCBI Taxonomy" id="334771"/>
    <lineage>
        <taxon>Archaea</taxon>
        <taxon>Thermoproteota</taxon>
        <taxon>Thermoprotei</taxon>
        <taxon>Desulfurococcales</taxon>
        <taxon>Desulfurococcaceae</taxon>
        <taxon>Ignisphaera</taxon>
    </lineage>
</organism>
<keyword evidence="5 6" id="KW-0472">Membrane</keyword>
<dbReference type="Gene3D" id="1.10.3470.10">
    <property type="entry name" value="ABC transporter involved in vitamin B12 uptake, BtuC"/>
    <property type="match status" value="1"/>
</dbReference>
<evidence type="ECO:0000256" key="6">
    <source>
        <dbReference type="SAM" id="Phobius"/>
    </source>
</evidence>
<gene>
    <name evidence="7" type="ORF">ENL47_08240</name>
</gene>
<feature type="transmembrane region" description="Helical" evidence="6">
    <location>
        <begin position="113"/>
        <end position="135"/>
    </location>
</feature>
<protein>
    <submittedName>
        <fullName evidence="7">Metal ABC transporter permease</fullName>
    </submittedName>
</protein>
<evidence type="ECO:0000313" key="7">
    <source>
        <dbReference type="EMBL" id="HHR96772.1"/>
    </source>
</evidence>
<comment type="similarity">
    <text evidence="2">Belongs to the ABC-3 integral membrane protein family.</text>
</comment>
<dbReference type="PANTHER" id="PTHR30477">
    <property type="entry name" value="ABC-TRANSPORTER METAL-BINDING PROTEIN"/>
    <property type="match status" value="1"/>
</dbReference>
<proteinExistence type="inferred from homology"/>
<reference evidence="7" key="1">
    <citation type="journal article" date="2020" name="mSystems">
        <title>Genome- and Community-Level Interaction Insights into Carbon Utilization and Element Cycling Functions of Hydrothermarchaeota in Hydrothermal Sediment.</title>
        <authorList>
            <person name="Zhou Z."/>
            <person name="Liu Y."/>
            <person name="Xu W."/>
            <person name="Pan J."/>
            <person name="Luo Z.H."/>
            <person name="Li M."/>
        </authorList>
    </citation>
    <scope>NUCLEOTIDE SEQUENCE [LARGE SCALE GENOMIC DNA]</scope>
    <source>
        <strain evidence="7">SpSt-1</strain>
    </source>
</reference>
<feature type="transmembrane region" description="Helical" evidence="6">
    <location>
        <begin position="7"/>
        <end position="23"/>
    </location>
</feature>
<name>A0A7C5YUJ7_9CREN</name>
<dbReference type="AlphaFoldDB" id="A0A7C5YUJ7"/>
<dbReference type="GO" id="GO:0043190">
    <property type="term" value="C:ATP-binding cassette (ABC) transporter complex"/>
    <property type="evidence" value="ECO:0007669"/>
    <property type="project" value="InterPro"/>
</dbReference>
<keyword evidence="4 6" id="KW-1133">Transmembrane helix</keyword>
<feature type="transmembrane region" description="Helical" evidence="6">
    <location>
        <begin position="59"/>
        <end position="77"/>
    </location>
</feature>
<comment type="caution">
    <text evidence="7">The sequence shown here is derived from an EMBL/GenBank/DDBJ whole genome shotgun (WGS) entry which is preliminary data.</text>
</comment>
<dbReference type="EMBL" id="DRUB01000164">
    <property type="protein sequence ID" value="HHR96772.1"/>
    <property type="molecule type" value="Genomic_DNA"/>
</dbReference>
<keyword evidence="3 6" id="KW-0812">Transmembrane</keyword>
<sequence length="291" mass="32366">MNIDNKTLLLLILNVIIILYAFIIVPYTWFLTILFSAILYGALSPLISARRIYFLAAEAPHISLLSVALGIIFYNVLPILSEFSWALVLSLILIYVIAFAIRWGLDPDVVTSATVAFTASSSIIAISYVLSKYSIKYNLWSIILGDPLLTTRDELYVLIGISFIVFSMVLYIFKVSIYIGIDADYTKLHGIKLIFYDIILFTFIGLASIALLKIIGFVLEHVLLLLPSLIAINLTEGSYKVLYISVLFSIFSSMLGLLISIYLNIAPAGSIGIVAFILYFATLILKVRKHG</sequence>
<dbReference type="InterPro" id="IPR037294">
    <property type="entry name" value="ABC_BtuC-like"/>
</dbReference>
<comment type="subcellular location">
    <subcellularLocation>
        <location evidence="1">Membrane</location>
        <topology evidence="1">Multi-pass membrane protein</topology>
    </subcellularLocation>
</comment>
<dbReference type="GO" id="GO:0055085">
    <property type="term" value="P:transmembrane transport"/>
    <property type="evidence" value="ECO:0007669"/>
    <property type="project" value="InterPro"/>
</dbReference>
<dbReference type="SUPFAM" id="SSF81345">
    <property type="entry name" value="ABC transporter involved in vitamin B12 uptake, BtuC"/>
    <property type="match status" value="1"/>
</dbReference>
<feature type="transmembrane region" description="Helical" evidence="6">
    <location>
        <begin position="155"/>
        <end position="181"/>
    </location>
</feature>
<evidence type="ECO:0000256" key="5">
    <source>
        <dbReference type="ARBA" id="ARBA00023136"/>
    </source>
</evidence>
<feature type="transmembrane region" description="Helical" evidence="6">
    <location>
        <begin position="241"/>
        <end position="262"/>
    </location>
</feature>
<feature type="transmembrane region" description="Helical" evidence="6">
    <location>
        <begin position="83"/>
        <end position="101"/>
    </location>
</feature>
<feature type="transmembrane region" description="Helical" evidence="6">
    <location>
        <begin position="268"/>
        <end position="285"/>
    </location>
</feature>
<feature type="transmembrane region" description="Helical" evidence="6">
    <location>
        <begin position="217"/>
        <end position="234"/>
    </location>
</feature>
<evidence type="ECO:0000256" key="3">
    <source>
        <dbReference type="ARBA" id="ARBA00022692"/>
    </source>
</evidence>
<accession>A0A7C5YUJ7</accession>
<feature type="transmembrane region" description="Helical" evidence="6">
    <location>
        <begin position="29"/>
        <end position="47"/>
    </location>
</feature>
<evidence type="ECO:0000256" key="1">
    <source>
        <dbReference type="ARBA" id="ARBA00004141"/>
    </source>
</evidence>